<dbReference type="Pfam" id="PF17774">
    <property type="entry name" value="YlmH_RBD"/>
    <property type="match status" value="1"/>
</dbReference>
<feature type="domain" description="RNA-binding S4" evidence="2">
    <location>
        <begin position="176"/>
        <end position="236"/>
    </location>
</feature>
<dbReference type="Gene3D" id="3.10.290.10">
    <property type="entry name" value="RNA-binding S4 domain"/>
    <property type="match status" value="1"/>
</dbReference>
<dbReference type="EMBL" id="ATAX01000010">
    <property type="protein sequence ID" value="EWM54599.1"/>
    <property type="molecule type" value="Genomic_DNA"/>
</dbReference>
<dbReference type="InterPro" id="IPR002942">
    <property type="entry name" value="S4_RNA-bd"/>
</dbReference>
<dbReference type="GO" id="GO:0003723">
    <property type="term" value="F:RNA binding"/>
    <property type="evidence" value="ECO:0007669"/>
    <property type="project" value="UniProtKB-KW"/>
</dbReference>
<name>W7UT61_RUMFL</name>
<evidence type="ECO:0000259" key="2">
    <source>
        <dbReference type="SMART" id="SM00363"/>
    </source>
</evidence>
<dbReference type="Proteomes" id="UP000019365">
    <property type="component" value="Unassembled WGS sequence"/>
</dbReference>
<protein>
    <recommendedName>
        <fullName evidence="2">RNA-binding S4 domain-containing protein</fullName>
    </recommendedName>
</protein>
<dbReference type="InterPro" id="IPR012677">
    <property type="entry name" value="Nucleotide-bd_a/b_plait_sf"/>
</dbReference>
<dbReference type="Gene3D" id="3.30.70.330">
    <property type="match status" value="1"/>
</dbReference>
<dbReference type="SUPFAM" id="SSF55174">
    <property type="entry name" value="Alpha-L RNA-binding motif"/>
    <property type="match status" value="1"/>
</dbReference>
<evidence type="ECO:0000256" key="1">
    <source>
        <dbReference type="PROSITE-ProRule" id="PRU00182"/>
    </source>
</evidence>
<accession>W7UT61</accession>
<dbReference type="InterPro" id="IPR036986">
    <property type="entry name" value="S4_RNA-bd_sf"/>
</dbReference>
<dbReference type="InterPro" id="IPR040591">
    <property type="entry name" value="RqcP2_RBD"/>
</dbReference>
<evidence type="ECO:0000313" key="4">
    <source>
        <dbReference type="Proteomes" id="UP000019365"/>
    </source>
</evidence>
<sequence>MTDQSDKLFTARLADLVSLCERDGTYEFSSFLDERQCADAEQWCKTNTGSLRYRLWGGYENARRRMLAVYPDYCEEYVEGDYPFVCLTFTYRREDKLTHRDFLGTFMGMQLRREVIGDIVVGEGIAQAFVTEVAAKLITTTVSKIGRVGVKITDSKAFELEDAQKFMDISGTVASLRLDCTVGLAAHLSREKAAVLIRSEKVDVNHHTVSSVSHELKEGDVLSVRGCGRFILSGINGSTKKGRIHINLRKYI</sequence>
<organism evidence="3 4">
    <name type="scientific">Ruminococcus flavefaciens 007c</name>
    <dbReference type="NCBI Taxonomy" id="1341157"/>
    <lineage>
        <taxon>Bacteria</taxon>
        <taxon>Bacillati</taxon>
        <taxon>Bacillota</taxon>
        <taxon>Clostridia</taxon>
        <taxon>Eubacteriales</taxon>
        <taxon>Oscillospiraceae</taxon>
        <taxon>Ruminococcus</taxon>
    </lineage>
</organism>
<keyword evidence="4" id="KW-1185">Reference proteome</keyword>
<dbReference type="OrthoDB" id="9812787at2"/>
<keyword evidence="1" id="KW-0694">RNA-binding</keyword>
<dbReference type="CDD" id="cd00165">
    <property type="entry name" value="S4"/>
    <property type="match status" value="1"/>
</dbReference>
<reference evidence="3 4" key="1">
    <citation type="journal article" date="2014" name="PLoS ONE">
        <title>Rumen cellulosomics: divergent fiber-degrading strategies revealed by comparative genome-wide analysis of six ruminococcal strains.</title>
        <authorList>
            <person name="Dassa B."/>
            <person name="Borovok I."/>
            <person name="Ruimy-Israeli V."/>
            <person name="Lamed R."/>
            <person name="Flint H.J."/>
            <person name="Duncan S.H."/>
            <person name="Henrissat B."/>
            <person name="Coutinho P."/>
            <person name="Morrison M."/>
            <person name="Mosoni P."/>
            <person name="Yeoman C.J."/>
            <person name="White B.A."/>
            <person name="Bayer E.A."/>
        </authorList>
    </citation>
    <scope>NUCLEOTIDE SEQUENCE [LARGE SCALE GENOMIC DNA]</scope>
    <source>
        <strain evidence="3 4">007c</strain>
    </source>
</reference>
<dbReference type="eggNOG" id="COG2302">
    <property type="taxonomic scope" value="Bacteria"/>
</dbReference>
<evidence type="ECO:0000313" key="3">
    <source>
        <dbReference type="EMBL" id="EWM54599.1"/>
    </source>
</evidence>
<comment type="caution">
    <text evidence="3">The sequence shown here is derived from an EMBL/GenBank/DDBJ whole genome shotgun (WGS) entry which is preliminary data.</text>
</comment>
<dbReference type="PROSITE" id="PS50889">
    <property type="entry name" value="S4"/>
    <property type="match status" value="1"/>
</dbReference>
<dbReference type="SMART" id="SM00363">
    <property type="entry name" value="S4"/>
    <property type="match status" value="1"/>
</dbReference>
<proteinExistence type="predicted"/>
<dbReference type="AlphaFoldDB" id="W7UT61"/>
<dbReference type="RefSeq" id="WP_037297184.1">
    <property type="nucleotide sequence ID" value="NZ_ATAX01000010.1"/>
</dbReference>
<gene>
    <name evidence="3" type="ORF">RF007C_03850</name>
</gene>
<dbReference type="PATRIC" id="fig|1341157.4.peg.651"/>
<dbReference type="Gene3D" id="3.30.1370.160">
    <property type="match status" value="1"/>
</dbReference>